<reference evidence="2 3" key="1">
    <citation type="journal article" date="2019" name="Nat. Ecol. Evol.">
        <title>Megaphylogeny resolves global patterns of mushroom evolution.</title>
        <authorList>
            <person name="Varga T."/>
            <person name="Krizsan K."/>
            <person name="Foldi C."/>
            <person name="Dima B."/>
            <person name="Sanchez-Garcia M."/>
            <person name="Sanchez-Ramirez S."/>
            <person name="Szollosi G.J."/>
            <person name="Szarkandi J.G."/>
            <person name="Papp V."/>
            <person name="Albert L."/>
            <person name="Andreopoulos W."/>
            <person name="Angelini C."/>
            <person name="Antonin V."/>
            <person name="Barry K.W."/>
            <person name="Bougher N.L."/>
            <person name="Buchanan P."/>
            <person name="Buyck B."/>
            <person name="Bense V."/>
            <person name="Catcheside P."/>
            <person name="Chovatia M."/>
            <person name="Cooper J."/>
            <person name="Damon W."/>
            <person name="Desjardin D."/>
            <person name="Finy P."/>
            <person name="Geml J."/>
            <person name="Haridas S."/>
            <person name="Hughes K."/>
            <person name="Justo A."/>
            <person name="Karasinski D."/>
            <person name="Kautmanova I."/>
            <person name="Kiss B."/>
            <person name="Kocsube S."/>
            <person name="Kotiranta H."/>
            <person name="LaButti K.M."/>
            <person name="Lechner B.E."/>
            <person name="Liimatainen K."/>
            <person name="Lipzen A."/>
            <person name="Lukacs Z."/>
            <person name="Mihaltcheva S."/>
            <person name="Morgado L.N."/>
            <person name="Niskanen T."/>
            <person name="Noordeloos M.E."/>
            <person name="Ohm R.A."/>
            <person name="Ortiz-Santana B."/>
            <person name="Ovrebo C."/>
            <person name="Racz N."/>
            <person name="Riley R."/>
            <person name="Savchenko A."/>
            <person name="Shiryaev A."/>
            <person name="Soop K."/>
            <person name="Spirin V."/>
            <person name="Szebenyi C."/>
            <person name="Tomsovsky M."/>
            <person name="Tulloss R.E."/>
            <person name="Uehling J."/>
            <person name="Grigoriev I.V."/>
            <person name="Vagvolgyi C."/>
            <person name="Papp T."/>
            <person name="Martin F.M."/>
            <person name="Miettinen O."/>
            <person name="Hibbett D.S."/>
            <person name="Nagy L.G."/>
        </authorList>
    </citation>
    <scope>NUCLEOTIDE SEQUENCE [LARGE SCALE GENOMIC DNA]</scope>
    <source>
        <strain evidence="2 3">FP101781</strain>
    </source>
</reference>
<dbReference type="Proteomes" id="UP000298030">
    <property type="component" value="Unassembled WGS sequence"/>
</dbReference>
<protein>
    <submittedName>
        <fullName evidence="2">Uncharacterized protein</fullName>
    </submittedName>
</protein>
<organism evidence="2 3">
    <name type="scientific">Coprinellus micaceus</name>
    <name type="common">Glistening ink-cap mushroom</name>
    <name type="synonym">Coprinus micaceus</name>
    <dbReference type="NCBI Taxonomy" id="71717"/>
    <lineage>
        <taxon>Eukaryota</taxon>
        <taxon>Fungi</taxon>
        <taxon>Dikarya</taxon>
        <taxon>Basidiomycota</taxon>
        <taxon>Agaricomycotina</taxon>
        <taxon>Agaricomycetes</taxon>
        <taxon>Agaricomycetidae</taxon>
        <taxon>Agaricales</taxon>
        <taxon>Agaricineae</taxon>
        <taxon>Psathyrellaceae</taxon>
        <taxon>Coprinellus</taxon>
    </lineage>
</organism>
<keyword evidence="3" id="KW-1185">Reference proteome</keyword>
<evidence type="ECO:0000313" key="2">
    <source>
        <dbReference type="EMBL" id="TEB21091.1"/>
    </source>
</evidence>
<sequence>MASTTLSGERNSLQGGNIEWDPTLYNLLETMEATSRPQTGEIEQGWFDPIKNVHGTNMVQSLPRLEGPAGSPTKGNGRIHTSRNNSACGTSVEIAGSKTVVRDSRGNRYRVHPQDVINILRKEGGEYIVTPEEMNRHDCPIVSLFKRETMGQPPLSNSIPLNPDKGLELM</sequence>
<comment type="caution">
    <text evidence="2">The sequence shown here is derived from an EMBL/GenBank/DDBJ whole genome shotgun (WGS) entry which is preliminary data.</text>
</comment>
<feature type="region of interest" description="Disordered" evidence="1">
    <location>
        <begin position="62"/>
        <end position="85"/>
    </location>
</feature>
<dbReference type="AlphaFoldDB" id="A0A4Y7SH88"/>
<evidence type="ECO:0000313" key="3">
    <source>
        <dbReference type="Proteomes" id="UP000298030"/>
    </source>
</evidence>
<gene>
    <name evidence="2" type="ORF">FA13DRAFT_1717283</name>
</gene>
<accession>A0A4Y7SH88</accession>
<proteinExistence type="predicted"/>
<dbReference type="EMBL" id="QPFP01000123">
    <property type="protein sequence ID" value="TEB21091.1"/>
    <property type="molecule type" value="Genomic_DNA"/>
</dbReference>
<evidence type="ECO:0000256" key="1">
    <source>
        <dbReference type="SAM" id="MobiDB-lite"/>
    </source>
</evidence>
<name>A0A4Y7SH88_COPMI</name>